<name>A0A8S5UHA5_9CAUD</name>
<sequence>MLGHSNAIQPTMVTKVEKMVCWTYGNISENLYVPKCYNNEQ</sequence>
<organism evidence="1">
    <name type="scientific">Siphoviridae sp. ctZd434</name>
    <dbReference type="NCBI Taxonomy" id="2825559"/>
    <lineage>
        <taxon>Viruses</taxon>
        <taxon>Duplodnaviria</taxon>
        <taxon>Heunggongvirae</taxon>
        <taxon>Uroviricota</taxon>
        <taxon>Caudoviricetes</taxon>
    </lineage>
</organism>
<protein>
    <submittedName>
        <fullName evidence="1">Uncharacterized protein</fullName>
    </submittedName>
</protein>
<reference evidence="1" key="1">
    <citation type="journal article" date="2021" name="Proc. Natl. Acad. Sci. U.S.A.">
        <title>A Catalog of Tens of Thousands of Viruses from Human Metagenomes Reveals Hidden Associations with Chronic Diseases.</title>
        <authorList>
            <person name="Tisza M.J."/>
            <person name="Buck C.B."/>
        </authorList>
    </citation>
    <scope>NUCLEOTIDE SEQUENCE</scope>
    <source>
        <strain evidence="1">CtZd434</strain>
    </source>
</reference>
<dbReference type="EMBL" id="BK016088">
    <property type="protein sequence ID" value="DAF93881.1"/>
    <property type="molecule type" value="Genomic_DNA"/>
</dbReference>
<proteinExistence type="predicted"/>
<accession>A0A8S5UHA5</accession>
<evidence type="ECO:0000313" key="1">
    <source>
        <dbReference type="EMBL" id="DAF93881.1"/>
    </source>
</evidence>